<dbReference type="Pfam" id="PF13923">
    <property type="entry name" value="zf-C3HC4_2"/>
    <property type="match status" value="1"/>
</dbReference>
<sequence length="421" mass="48842">MQVDKKFINQKIKISVDDILDKYDCPICMCKLLEPYIVKCGHTFCKNCILECVNRQHECPACRQKCTKEDIFRNYSLEILLQKLSDEREKEQHLYFNNLAGNAVDQLDNHHGDGQLNKSPIETVFTMNLRDSLLGYQQYYELLLKEKDELVNKVKQSHSQDLLNAKLNENELEQQNIFELIDIQSKQIENKFSVAIDQLVQSYDEHMRSIIPQPKLLPIRVNIYVESKGLRVENVHVKPYENANDLLKLVEEYQKQRGDPVLNWNREQVQIFVTGPLRADNQNINWDNLNGEAVKQIDLNSGSLSQHVLINYWATPFQTYNIAAGSTITIKGGPVLFESDKLLECMTLYYDKDPNSTFNYFSCKTCNSNCKLLTFILKISGICENCKDGCHKGHVLLPHLLNHRPTWACCYCMKKDLCKQY</sequence>
<dbReference type="GO" id="GO:0043161">
    <property type="term" value="P:proteasome-mediated ubiquitin-dependent protein catabolic process"/>
    <property type="evidence" value="ECO:0007669"/>
    <property type="project" value="TreeGrafter"/>
</dbReference>
<protein>
    <submittedName>
        <fullName evidence="6">Ring u-box domain-containing protein</fullName>
    </submittedName>
</protein>
<dbReference type="InterPro" id="IPR042755">
    <property type="entry name" value="COP1"/>
</dbReference>
<dbReference type="GO" id="GO:0008270">
    <property type="term" value="F:zinc ion binding"/>
    <property type="evidence" value="ECO:0007669"/>
    <property type="project" value="UniProtKB-KW"/>
</dbReference>
<dbReference type="EMBL" id="CCKQ01005977">
    <property type="protein sequence ID" value="CDW77250.1"/>
    <property type="molecule type" value="Genomic_DNA"/>
</dbReference>
<dbReference type="InterPro" id="IPR001841">
    <property type="entry name" value="Znf_RING"/>
</dbReference>
<dbReference type="SUPFAM" id="SSF57850">
    <property type="entry name" value="RING/U-box"/>
    <property type="match status" value="1"/>
</dbReference>
<name>A0A078A4Q4_STYLE</name>
<dbReference type="PANTHER" id="PTHR44080:SF1">
    <property type="entry name" value="E3 UBIQUITIN-PROTEIN LIGASE COP1"/>
    <property type="match status" value="1"/>
</dbReference>
<evidence type="ECO:0000313" key="6">
    <source>
        <dbReference type="EMBL" id="CDW77250.1"/>
    </source>
</evidence>
<dbReference type="PROSITE" id="PS50089">
    <property type="entry name" value="ZF_RING_2"/>
    <property type="match status" value="1"/>
</dbReference>
<accession>A0A078A4Q4</accession>
<reference evidence="6 7" key="1">
    <citation type="submission" date="2014-06" db="EMBL/GenBank/DDBJ databases">
        <authorList>
            <person name="Swart Estienne"/>
        </authorList>
    </citation>
    <scope>NUCLEOTIDE SEQUENCE [LARGE SCALE GENOMIC DNA]</scope>
    <source>
        <strain evidence="6 7">130c</strain>
    </source>
</reference>
<evidence type="ECO:0000313" key="7">
    <source>
        <dbReference type="Proteomes" id="UP000039865"/>
    </source>
</evidence>
<organism evidence="6 7">
    <name type="scientific">Stylonychia lemnae</name>
    <name type="common">Ciliate</name>
    <dbReference type="NCBI Taxonomy" id="5949"/>
    <lineage>
        <taxon>Eukaryota</taxon>
        <taxon>Sar</taxon>
        <taxon>Alveolata</taxon>
        <taxon>Ciliophora</taxon>
        <taxon>Intramacronucleata</taxon>
        <taxon>Spirotrichea</taxon>
        <taxon>Stichotrichia</taxon>
        <taxon>Sporadotrichida</taxon>
        <taxon>Oxytrichidae</taxon>
        <taxon>Stylonychinae</taxon>
        <taxon>Stylonychia</taxon>
    </lineage>
</organism>
<dbReference type="InterPro" id="IPR017907">
    <property type="entry name" value="Znf_RING_CS"/>
</dbReference>
<feature type="domain" description="RING-type" evidence="5">
    <location>
        <begin position="25"/>
        <end position="63"/>
    </location>
</feature>
<evidence type="ECO:0000256" key="3">
    <source>
        <dbReference type="ARBA" id="ARBA00022833"/>
    </source>
</evidence>
<keyword evidence="7" id="KW-1185">Reference proteome</keyword>
<dbReference type="AlphaFoldDB" id="A0A078A4Q4"/>
<dbReference type="PROSITE" id="PS00518">
    <property type="entry name" value="ZF_RING_1"/>
    <property type="match status" value="1"/>
</dbReference>
<dbReference type="OMA" id="HQGDLMI"/>
<gene>
    <name evidence="6" type="primary">Contig16509.g17572</name>
    <name evidence="6" type="ORF">STYLEM_6210</name>
</gene>
<dbReference type="Proteomes" id="UP000039865">
    <property type="component" value="Unassembled WGS sequence"/>
</dbReference>
<keyword evidence="1" id="KW-0479">Metal-binding</keyword>
<evidence type="ECO:0000259" key="5">
    <source>
        <dbReference type="PROSITE" id="PS50089"/>
    </source>
</evidence>
<dbReference type="InterPro" id="IPR013083">
    <property type="entry name" value="Znf_RING/FYVE/PHD"/>
</dbReference>
<dbReference type="SMART" id="SM00184">
    <property type="entry name" value="RING"/>
    <property type="match status" value="1"/>
</dbReference>
<evidence type="ECO:0000256" key="4">
    <source>
        <dbReference type="PROSITE-ProRule" id="PRU00175"/>
    </source>
</evidence>
<dbReference type="PANTHER" id="PTHR44080">
    <property type="entry name" value="E3 UBIQUITIN-PROTEIN LIGASE COP1"/>
    <property type="match status" value="1"/>
</dbReference>
<evidence type="ECO:0000256" key="2">
    <source>
        <dbReference type="ARBA" id="ARBA00022771"/>
    </source>
</evidence>
<dbReference type="InParanoid" id="A0A078A4Q4"/>
<dbReference type="Gene3D" id="3.30.40.10">
    <property type="entry name" value="Zinc/RING finger domain, C3HC4 (zinc finger)"/>
    <property type="match status" value="1"/>
</dbReference>
<keyword evidence="3" id="KW-0862">Zinc</keyword>
<dbReference type="GO" id="GO:0061630">
    <property type="term" value="F:ubiquitin protein ligase activity"/>
    <property type="evidence" value="ECO:0007669"/>
    <property type="project" value="InterPro"/>
</dbReference>
<dbReference type="OrthoDB" id="6105938at2759"/>
<evidence type="ECO:0000256" key="1">
    <source>
        <dbReference type="ARBA" id="ARBA00022723"/>
    </source>
</evidence>
<proteinExistence type="predicted"/>
<keyword evidence="2 4" id="KW-0863">Zinc-finger</keyword>